<protein>
    <submittedName>
        <fullName evidence="9">Murein biosynthesis integral membrane protein MurJ</fullName>
    </submittedName>
</protein>
<comment type="caution">
    <text evidence="9">The sequence shown here is derived from an EMBL/GenBank/DDBJ whole genome shotgun (WGS) entry which is preliminary data.</text>
</comment>
<evidence type="ECO:0000256" key="2">
    <source>
        <dbReference type="ARBA" id="ARBA00022475"/>
    </source>
</evidence>
<evidence type="ECO:0000256" key="3">
    <source>
        <dbReference type="ARBA" id="ARBA00022692"/>
    </source>
</evidence>
<dbReference type="RefSeq" id="WP_382358742.1">
    <property type="nucleotide sequence ID" value="NZ_JBHTGR010000017.1"/>
</dbReference>
<feature type="transmembrane region" description="Helical" evidence="8">
    <location>
        <begin position="7"/>
        <end position="25"/>
    </location>
</feature>
<feature type="transmembrane region" description="Helical" evidence="8">
    <location>
        <begin position="82"/>
        <end position="108"/>
    </location>
</feature>
<proteinExistence type="predicted"/>
<dbReference type="Proteomes" id="UP001596620">
    <property type="component" value="Unassembled WGS sequence"/>
</dbReference>
<dbReference type="InterPro" id="IPR004268">
    <property type="entry name" value="MurJ"/>
</dbReference>
<feature type="transmembrane region" description="Helical" evidence="8">
    <location>
        <begin position="128"/>
        <end position="150"/>
    </location>
</feature>
<dbReference type="EMBL" id="JBHTGR010000017">
    <property type="protein sequence ID" value="MFC7747222.1"/>
    <property type="molecule type" value="Genomic_DNA"/>
</dbReference>
<feature type="transmembrane region" description="Helical" evidence="8">
    <location>
        <begin position="463"/>
        <end position="486"/>
    </location>
</feature>
<keyword evidence="4" id="KW-0133">Cell shape</keyword>
<feature type="transmembrane region" description="Helical" evidence="8">
    <location>
        <begin position="45"/>
        <end position="70"/>
    </location>
</feature>
<evidence type="ECO:0000313" key="9">
    <source>
        <dbReference type="EMBL" id="MFC7747222.1"/>
    </source>
</evidence>
<feature type="transmembrane region" description="Helical" evidence="8">
    <location>
        <begin position="224"/>
        <end position="244"/>
    </location>
</feature>
<name>A0ABW2UTJ2_9BACI</name>
<evidence type="ECO:0000256" key="8">
    <source>
        <dbReference type="SAM" id="Phobius"/>
    </source>
</evidence>
<dbReference type="PRINTS" id="PR01806">
    <property type="entry name" value="VIRFACTRMVIN"/>
</dbReference>
<gene>
    <name evidence="9" type="primary">murJ</name>
    <name evidence="9" type="ORF">ACFQU8_08225</name>
</gene>
<dbReference type="Pfam" id="PF03023">
    <property type="entry name" value="MurJ"/>
    <property type="match status" value="1"/>
</dbReference>
<evidence type="ECO:0000256" key="4">
    <source>
        <dbReference type="ARBA" id="ARBA00022960"/>
    </source>
</evidence>
<feature type="transmembrane region" description="Helical" evidence="8">
    <location>
        <begin position="162"/>
        <end position="180"/>
    </location>
</feature>
<dbReference type="NCBIfam" id="TIGR01695">
    <property type="entry name" value="murJ_mviN"/>
    <property type="match status" value="1"/>
</dbReference>
<feature type="transmembrane region" description="Helical" evidence="8">
    <location>
        <begin position="269"/>
        <end position="286"/>
    </location>
</feature>
<feature type="transmembrane region" description="Helical" evidence="8">
    <location>
        <begin position="344"/>
        <end position="364"/>
    </location>
</feature>
<sequence length="487" mass="53266">MGAPSRFLKLLGTITLINILSRVFAFLRELFIGYQYGTTYQADSIITAFTIPNFFHIVLGGAVTTAFISVYGKQQSQVKHDFARTVFTMLALVVGTLTIAFMLLPSFWMELFFGGMSGDALALTEKLFRLTAPATFFLVVGIALSGLHNVYGHYRLSTTSTFLFNALYLIIGAGLTPWLSAYSYSLGAALGAAAMFGFLVYFIRKRNLMPLKPKLVRMPQNKRFLKLALPLMLGGATMQFYQLIQRMFAAPLDNGAIAALNYASKMTQMPQAVLMTSVTTMIYPMLTKAAGEGDQTKITNAYQKGFRLLTLLLLPASAFLVIYAKDIMTFILQYGAFSTDSTSATYPLLQIYAIAVLGLALNTYITRFFYAAEKTVLPVALNVLSVIGINILVIILFREQLGAEAIALGTAISAIINMLLLIICARWQLKLNVSSHRFIGKIILYTAAATAALWLVSLLPFTLALLSLATGGITLLLIIGTGIKLVH</sequence>
<organism evidence="9 10">
    <name type="scientific">Lentibacillus kimchii</name>
    <dbReference type="NCBI Taxonomy" id="1542911"/>
    <lineage>
        <taxon>Bacteria</taxon>
        <taxon>Bacillati</taxon>
        <taxon>Bacillota</taxon>
        <taxon>Bacilli</taxon>
        <taxon>Bacillales</taxon>
        <taxon>Bacillaceae</taxon>
        <taxon>Lentibacillus</taxon>
    </lineage>
</organism>
<keyword evidence="3 8" id="KW-0812">Transmembrane</keyword>
<dbReference type="PANTHER" id="PTHR47019">
    <property type="entry name" value="LIPID II FLIPPASE MURJ"/>
    <property type="match status" value="1"/>
</dbReference>
<feature type="transmembrane region" description="Helical" evidence="8">
    <location>
        <begin position="306"/>
        <end position="324"/>
    </location>
</feature>
<reference evidence="10" key="1">
    <citation type="journal article" date="2019" name="Int. J. Syst. Evol. Microbiol.">
        <title>The Global Catalogue of Microorganisms (GCM) 10K type strain sequencing project: providing services to taxonomists for standard genome sequencing and annotation.</title>
        <authorList>
            <consortium name="The Broad Institute Genomics Platform"/>
            <consortium name="The Broad Institute Genome Sequencing Center for Infectious Disease"/>
            <person name="Wu L."/>
            <person name="Ma J."/>
        </authorList>
    </citation>
    <scope>NUCLEOTIDE SEQUENCE [LARGE SCALE GENOMIC DNA]</scope>
    <source>
        <strain evidence="10">JCM 30234</strain>
    </source>
</reference>
<dbReference type="PANTHER" id="PTHR47019:SF1">
    <property type="entry name" value="LIPID II FLIPPASE MURJ"/>
    <property type="match status" value="1"/>
</dbReference>
<dbReference type="InterPro" id="IPR051050">
    <property type="entry name" value="Lipid_II_flippase_MurJ/MviN"/>
</dbReference>
<comment type="subcellular location">
    <subcellularLocation>
        <location evidence="1">Cell membrane</location>
        <topology evidence="1">Multi-pass membrane protein</topology>
    </subcellularLocation>
</comment>
<evidence type="ECO:0000256" key="7">
    <source>
        <dbReference type="ARBA" id="ARBA00023136"/>
    </source>
</evidence>
<evidence type="ECO:0000313" key="10">
    <source>
        <dbReference type="Proteomes" id="UP001596620"/>
    </source>
</evidence>
<keyword evidence="10" id="KW-1185">Reference proteome</keyword>
<keyword evidence="7 8" id="KW-0472">Membrane</keyword>
<keyword evidence="6 8" id="KW-1133">Transmembrane helix</keyword>
<feature type="transmembrane region" description="Helical" evidence="8">
    <location>
        <begin position="403"/>
        <end position="426"/>
    </location>
</feature>
<evidence type="ECO:0000256" key="5">
    <source>
        <dbReference type="ARBA" id="ARBA00022984"/>
    </source>
</evidence>
<feature type="transmembrane region" description="Helical" evidence="8">
    <location>
        <begin position="438"/>
        <end position="457"/>
    </location>
</feature>
<evidence type="ECO:0000256" key="6">
    <source>
        <dbReference type="ARBA" id="ARBA00022989"/>
    </source>
</evidence>
<feature type="transmembrane region" description="Helical" evidence="8">
    <location>
        <begin position="186"/>
        <end position="203"/>
    </location>
</feature>
<keyword evidence="5" id="KW-0573">Peptidoglycan synthesis</keyword>
<accession>A0ABW2UTJ2</accession>
<keyword evidence="2" id="KW-1003">Cell membrane</keyword>
<feature type="transmembrane region" description="Helical" evidence="8">
    <location>
        <begin position="376"/>
        <end position="397"/>
    </location>
</feature>
<evidence type="ECO:0000256" key="1">
    <source>
        <dbReference type="ARBA" id="ARBA00004651"/>
    </source>
</evidence>